<dbReference type="AlphaFoldDB" id="A0AAD4NB99"/>
<keyword evidence="3" id="KW-1185">Reference proteome</keyword>
<keyword evidence="1" id="KW-0175">Coiled coil</keyword>
<evidence type="ECO:0000256" key="1">
    <source>
        <dbReference type="SAM" id="Coils"/>
    </source>
</evidence>
<protein>
    <submittedName>
        <fullName evidence="2">Uncharacterized protein</fullName>
    </submittedName>
</protein>
<dbReference type="EMBL" id="JAKKPZ010000006">
    <property type="protein sequence ID" value="KAI1720380.1"/>
    <property type="molecule type" value="Genomic_DNA"/>
</dbReference>
<evidence type="ECO:0000313" key="2">
    <source>
        <dbReference type="EMBL" id="KAI1720380.1"/>
    </source>
</evidence>
<reference evidence="2" key="1">
    <citation type="submission" date="2022-01" db="EMBL/GenBank/DDBJ databases">
        <title>Genome Sequence Resource for Two Populations of Ditylenchus destructor, the Migratory Endoparasitic Phytonematode.</title>
        <authorList>
            <person name="Zhang H."/>
            <person name="Lin R."/>
            <person name="Xie B."/>
        </authorList>
    </citation>
    <scope>NUCLEOTIDE SEQUENCE</scope>
    <source>
        <strain evidence="2">BazhouSP</strain>
    </source>
</reference>
<organism evidence="2 3">
    <name type="scientific">Ditylenchus destructor</name>
    <dbReference type="NCBI Taxonomy" id="166010"/>
    <lineage>
        <taxon>Eukaryota</taxon>
        <taxon>Metazoa</taxon>
        <taxon>Ecdysozoa</taxon>
        <taxon>Nematoda</taxon>
        <taxon>Chromadorea</taxon>
        <taxon>Rhabditida</taxon>
        <taxon>Tylenchina</taxon>
        <taxon>Tylenchomorpha</taxon>
        <taxon>Sphaerularioidea</taxon>
        <taxon>Anguinidae</taxon>
        <taxon>Anguininae</taxon>
        <taxon>Ditylenchus</taxon>
    </lineage>
</organism>
<accession>A0AAD4NB99</accession>
<sequence length="104" mass="12127">MWLMNVFEMTQNGDIFQTVMHFYLQVIDFCCAKDGMARSKLPSIAPHKGAELRKMIAQMKENVEQDIVDLEDAKRKFSNAFVEEMMKELEKVIPEVFFVSCRCP</sequence>
<evidence type="ECO:0000313" key="3">
    <source>
        <dbReference type="Proteomes" id="UP001201812"/>
    </source>
</evidence>
<dbReference type="Proteomes" id="UP001201812">
    <property type="component" value="Unassembled WGS sequence"/>
</dbReference>
<comment type="caution">
    <text evidence="2">The sequence shown here is derived from an EMBL/GenBank/DDBJ whole genome shotgun (WGS) entry which is preliminary data.</text>
</comment>
<gene>
    <name evidence="2" type="ORF">DdX_05768</name>
</gene>
<proteinExistence type="predicted"/>
<name>A0AAD4NB99_9BILA</name>
<feature type="coiled-coil region" evidence="1">
    <location>
        <begin position="53"/>
        <end position="80"/>
    </location>
</feature>